<dbReference type="InterPro" id="IPR009075">
    <property type="entry name" value="AcylCo_DH/oxidase_C"/>
</dbReference>
<evidence type="ECO:0000259" key="11">
    <source>
        <dbReference type="Pfam" id="PF12806"/>
    </source>
</evidence>
<dbReference type="InterPro" id="IPR052166">
    <property type="entry name" value="Diverse_Acyl-CoA_DH"/>
</dbReference>
<dbReference type="InterPro" id="IPR006091">
    <property type="entry name" value="Acyl-CoA_Oxase/DH_mid-dom"/>
</dbReference>
<dbReference type="InterPro" id="IPR036250">
    <property type="entry name" value="AcylCo_DH-like_C"/>
</dbReference>
<dbReference type="eggNOG" id="COG1960">
    <property type="taxonomic scope" value="Bacteria"/>
</dbReference>
<evidence type="ECO:0000259" key="9">
    <source>
        <dbReference type="Pfam" id="PF02770"/>
    </source>
</evidence>
<dbReference type="PANTHER" id="PTHR42803:SF1">
    <property type="entry name" value="BROAD-SPECIFICITY LINEAR ACYL-COA DEHYDROGENASE FADE5"/>
    <property type="match status" value="1"/>
</dbReference>
<evidence type="ECO:0000256" key="1">
    <source>
        <dbReference type="ARBA" id="ARBA00001974"/>
    </source>
</evidence>
<evidence type="ECO:0000313" key="13">
    <source>
        <dbReference type="Proteomes" id="UP000000739"/>
    </source>
</evidence>
<dbReference type="SUPFAM" id="SSF56645">
    <property type="entry name" value="Acyl-CoA dehydrogenase NM domain-like"/>
    <property type="match status" value="1"/>
</dbReference>
<dbReference type="Pfam" id="PF02771">
    <property type="entry name" value="Acyl-CoA_dh_N"/>
    <property type="match status" value="1"/>
</dbReference>
<comment type="similarity">
    <text evidence="2 7">Belongs to the acyl-CoA dehydrogenase family.</text>
</comment>
<dbReference type="SUPFAM" id="SSF47203">
    <property type="entry name" value="Acyl-CoA dehydrogenase C-terminal domain-like"/>
    <property type="match status" value="1"/>
</dbReference>
<dbReference type="KEGG" id="dal:Dalk_0106"/>
<dbReference type="Pfam" id="PF12806">
    <property type="entry name" value="Acyl-CoA_dh_C"/>
    <property type="match status" value="1"/>
</dbReference>
<evidence type="ECO:0000256" key="4">
    <source>
        <dbReference type="ARBA" id="ARBA00022630"/>
    </source>
</evidence>
<evidence type="ECO:0000259" key="10">
    <source>
        <dbReference type="Pfam" id="PF02771"/>
    </source>
</evidence>
<dbReference type="InterPro" id="IPR046373">
    <property type="entry name" value="Acyl-CoA_Oxase/DH_mid-dom_sf"/>
</dbReference>
<comment type="subunit">
    <text evidence="3">Homotetramer.</text>
</comment>
<evidence type="ECO:0000256" key="3">
    <source>
        <dbReference type="ARBA" id="ARBA00011881"/>
    </source>
</evidence>
<evidence type="ECO:0000256" key="6">
    <source>
        <dbReference type="ARBA" id="ARBA00023002"/>
    </source>
</evidence>
<feature type="domain" description="Acyl-CoA dehydrogenase/oxidase C-terminal" evidence="8">
    <location>
        <begin position="287"/>
        <end position="455"/>
    </location>
</feature>
<dbReference type="Gene3D" id="1.10.540.10">
    <property type="entry name" value="Acyl-CoA dehydrogenase/oxidase, N-terminal domain"/>
    <property type="match status" value="1"/>
</dbReference>
<evidence type="ECO:0000256" key="7">
    <source>
        <dbReference type="RuleBase" id="RU362125"/>
    </source>
</evidence>
<dbReference type="PANTHER" id="PTHR42803">
    <property type="entry name" value="ACYL-COA DEHYDROGENASE"/>
    <property type="match status" value="1"/>
</dbReference>
<evidence type="ECO:0000256" key="5">
    <source>
        <dbReference type="ARBA" id="ARBA00022827"/>
    </source>
</evidence>
<protein>
    <submittedName>
        <fullName evidence="12">Acyl-CoA dehydrogenase domain protein</fullName>
    </submittedName>
</protein>
<dbReference type="InterPro" id="IPR013786">
    <property type="entry name" value="AcylCoA_DH/ox_N"/>
</dbReference>
<dbReference type="InterPro" id="IPR009100">
    <property type="entry name" value="AcylCoA_DH/oxidase_NM_dom_sf"/>
</dbReference>
<name>B8FKK1_DESAL</name>
<gene>
    <name evidence="12" type="ordered locus">Dalk_0106</name>
</gene>
<dbReference type="EMBL" id="CP001322">
    <property type="protein sequence ID" value="ACL01816.1"/>
    <property type="molecule type" value="Genomic_DNA"/>
</dbReference>
<evidence type="ECO:0000256" key="2">
    <source>
        <dbReference type="ARBA" id="ARBA00009347"/>
    </source>
</evidence>
<dbReference type="InterPro" id="IPR037069">
    <property type="entry name" value="AcylCoA_DH/ox_N_sf"/>
</dbReference>
<feature type="domain" description="Acyl-CoA oxidase/dehydrogenase middle" evidence="9">
    <location>
        <begin position="164"/>
        <end position="269"/>
    </location>
</feature>
<reference evidence="12 13" key="1">
    <citation type="journal article" date="2012" name="Environ. Microbiol.">
        <title>The genome sequence of Desulfatibacillum alkenivorans AK-01: a blueprint for anaerobic alkane oxidation.</title>
        <authorList>
            <person name="Callaghan A.V."/>
            <person name="Morris B.E."/>
            <person name="Pereira I.A."/>
            <person name="McInerney M.J."/>
            <person name="Austin R.N."/>
            <person name="Groves J.T."/>
            <person name="Kukor J.J."/>
            <person name="Suflita J.M."/>
            <person name="Young L.Y."/>
            <person name="Zylstra G.J."/>
            <person name="Wawrik B."/>
        </authorList>
    </citation>
    <scope>NUCLEOTIDE SEQUENCE [LARGE SCALE GENOMIC DNA]</scope>
    <source>
        <strain evidence="12 13">AK-01</strain>
    </source>
</reference>
<evidence type="ECO:0000313" key="12">
    <source>
        <dbReference type="EMBL" id="ACL01816.1"/>
    </source>
</evidence>
<accession>B8FKK1</accession>
<organism evidence="12 13">
    <name type="scientific">Desulfatibacillum aliphaticivorans</name>
    <dbReference type="NCBI Taxonomy" id="218208"/>
    <lineage>
        <taxon>Bacteria</taxon>
        <taxon>Pseudomonadati</taxon>
        <taxon>Thermodesulfobacteriota</taxon>
        <taxon>Desulfobacteria</taxon>
        <taxon>Desulfobacterales</taxon>
        <taxon>Desulfatibacillaceae</taxon>
        <taxon>Desulfatibacillum</taxon>
    </lineage>
</organism>
<dbReference type="Proteomes" id="UP000000739">
    <property type="component" value="Chromosome"/>
</dbReference>
<keyword evidence="13" id="KW-1185">Reference proteome</keyword>
<feature type="domain" description="Acyl-CoA dehydrogenase/oxidase N-terminal" evidence="10">
    <location>
        <begin position="41"/>
        <end position="159"/>
    </location>
</feature>
<comment type="cofactor">
    <cofactor evidence="1 7">
        <name>FAD</name>
        <dbReference type="ChEBI" id="CHEBI:57692"/>
    </cofactor>
</comment>
<evidence type="ECO:0000259" key="8">
    <source>
        <dbReference type="Pfam" id="PF00441"/>
    </source>
</evidence>
<keyword evidence="4 7" id="KW-0285">Flavoprotein</keyword>
<keyword evidence="5 7" id="KW-0274">FAD</keyword>
<dbReference type="RefSeq" id="WP_012609256.1">
    <property type="nucleotide sequence ID" value="NC_011768.1"/>
</dbReference>
<dbReference type="Gene3D" id="1.20.140.10">
    <property type="entry name" value="Butyryl-CoA Dehydrogenase, subunit A, domain 3"/>
    <property type="match status" value="1"/>
</dbReference>
<dbReference type="HOGENOM" id="CLU_018204_12_2_7"/>
<dbReference type="AlphaFoldDB" id="B8FKK1"/>
<dbReference type="GO" id="GO:0005886">
    <property type="term" value="C:plasma membrane"/>
    <property type="evidence" value="ECO:0007669"/>
    <property type="project" value="TreeGrafter"/>
</dbReference>
<dbReference type="Pfam" id="PF00441">
    <property type="entry name" value="Acyl-CoA_dh_1"/>
    <property type="match status" value="1"/>
</dbReference>
<dbReference type="GO" id="GO:0050660">
    <property type="term" value="F:flavin adenine dinucleotide binding"/>
    <property type="evidence" value="ECO:0007669"/>
    <property type="project" value="InterPro"/>
</dbReference>
<dbReference type="GO" id="GO:0016627">
    <property type="term" value="F:oxidoreductase activity, acting on the CH-CH group of donors"/>
    <property type="evidence" value="ECO:0007669"/>
    <property type="project" value="InterPro"/>
</dbReference>
<dbReference type="Gene3D" id="2.40.110.10">
    <property type="entry name" value="Butyryl-CoA Dehydrogenase, subunit A, domain 2"/>
    <property type="match status" value="1"/>
</dbReference>
<dbReference type="Pfam" id="PF02770">
    <property type="entry name" value="Acyl-CoA_dh_M"/>
    <property type="match status" value="1"/>
</dbReference>
<keyword evidence="6 7" id="KW-0560">Oxidoreductase</keyword>
<feature type="domain" description="Acetyl-CoA dehydrogenase-like C-terminal" evidence="11">
    <location>
        <begin position="471"/>
        <end position="600"/>
    </location>
</feature>
<dbReference type="InterPro" id="IPR025878">
    <property type="entry name" value="Acyl-CoA_dh-like_C_dom"/>
</dbReference>
<sequence>MAQQLVDRRDLDFVLWEQLDCEGEILKKYDAYKEFNKKTCDMILNEAKALAVKELLPTMQEGDRQGVRYENNEVKVPDSFHRPHELLLEGEWQNLGVEPEMGGQGAPAFISSATAEMFMAASWACYSYATMGNGTSDMIEKYGTQEQKDLYIPKITTGEWGGTMLLTEPDAGTDVGALTTTAVKNDDGTYSLTGNKIFITNGEHDLCENIIHPVLARIEGDPAGTKGISIFIVPKYFVNPDGSLGDRNDILCTGVEHKHGIKASATCQMSMGSKGKCIGFLLGKEREGMKVMFNMMNGARMATGLQALAYASASYLDALNYARDRIQGRSIDDMANHGAPPVAIINHPDVRRNLLWMKSYVCGFRSFFQYSSMLATKAAMAEDEEERKLNNGLYELMTPLIKAYLSDLGYEVCVQGIQVYGGVGFCQDFLAEQYARDCKITSIYEGTSGIQSMDLLGRKLGMEKGKVFMAFMGEVGKTIAKAKGQEALKGLAEDLEAALNRLGETAMHLGKTAVSPDFKAAFAHSLPFLYVMGDVIMAWMLLWRASVAVEKLAGKVKKKDEAFYTGQVKTAEFFIQSLLPITHGKMNAIFNTCKAAIEMPDDGYGI</sequence>
<proteinExistence type="inferred from homology"/>